<reference evidence="2" key="2">
    <citation type="submission" date="2019-02" db="EMBL/GenBank/DDBJ databases">
        <authorList>
            <person name="Zhu J."/>
            <person name="Jiang F."/>
            <person name="Wang X."/>
            <person name="Yang P."/>
            <person name="Bao Y."/>
            <person name="Zhao W."/>
            <person name="Wang W."/>
            <person name="Lu H."/>
            <person name="Wang Q."/>
            <person name="Cui N."/>
            <person name="Li J."/>
            <person name="Chen X."/>
            <person name="Luo L."/>
            <person name="Yu J."/>
            <person name="Kang L."/>
            <person name="Cui F."/>
        </authorList>
    </citation>
    <scope>NUCLEOTIDE SEQUENCE</scope>
    <source>
        <strain evidence="2">Lst14</strain>
        <tissue evidence="2">Whole body</tissue>
    </source>
</reference>
<evidence type="ECO:0000256" key="1">
    <source>
        <dbReference type="SAM" id="MobiDB-lite"/>
    </source>
</evidence>
<gene>
    <name evidence="3" type="ORF">LSTR_LSTR000704</name>
    <name evidence="2" type="ORF">LSTR_LSTR016666</name>
</gene>
<comment type="caution">
    <text evidence="2">The sequence shown here is derived from an EMBL/GenBank/DDBJ whole genome shotgun (WGS) entry which is preliminary data.</text>
</comment>
<organism evidence="2 4">
    <name type="scientific">Laodelphax striatellus</name>
    <name type="common">Small brown planthopper</name>
    <name type="synonym">Delphax striatella</name>
    <dbReference type="NCBI Taxonomy" id="195883"/>
    <lineage>
        <taxon>Eukaryota</taxon>
        <taxon>Metazoa</taxon>
        <taxon>Ecdysozoa</taxon>
        <taxon>Arthropoda</taxon>
        <taxon>Hexapoda</taxon>
        <taxon>Insecta</taxon>
        <taxon>Pterygota</taxon>
        <taxon>Neoptera</taxon>
        <taxon>Paraneoptera</taxon>
        <taxon>Hemiptera</taxon>
        <taxon>Auchenorrhyncha</taxon>
        <taxon>Fulgoroidea</taxon>
        <taxon>Delphacidae</taxon>
        <taxon>Criomorphinae</taxon>
        <taxon>Laodelphax</taxon>
    </lineage>
</organism>
<evidence type="ECO:0000313" key="2">
    <source>
        <dbReference type="EMBL" id="RZF40634.1"/>
    </source>
</evidence>
<name>A0A482X4C8_LAOST</name>
<reference evidence="2 4" key="1">
    <citation type="journal article" date="2017" name="Gigascience">
        <title>Genome sequence of the small brown planthopper, Laodelphax striatellus.</title>
        <authorList>
            <person name="Zhu J."/>
            <person name="Jiang F."/>
            <person name="Wang X."/>
            <person name="Yang P."/>
            <person name="Bao Y."/>
            <person name="Zhao W."/>
            <person name="Wang W."/>
            <person name="Lu H."/>
            <person name="Wang Q."/>
            <person name="Cui N."/>
            <person name="Li J."/>
            <person name="Chen X."/>
            <person name="Luo L."/>
            <person name="Yu J."/>
            <person name="Kang L."/>
            <person name="Cui F."/>
        </authorList>
    </citation>
    <scope>NUCLEOTIDE SEQUENCE [LARGE SCALE GENOMIC DNA]</scope>
    <source>
        <strain evidence="2">Lst14</strain>
        <tissue evidence="2">Whole body</tissue>
    </source>
</reference>
<dbReference type="EMBL" id="QKKF02010319">
    <property type="protein sequence ID" value="RZF44752.1"/>
    <property type="molecule type" value="Genomic_DNA"/>
</dbReference>
<feature type="region of interest" description="Disordered" evidence="1">
    <location>
        <begin position="22"/>
        <end position="66"/>
    </location>
</feature>
<sequence>MQQEQQQRRGVKAARLTCVSGFPASCSNPLRAHGTQQGAAKHISHRTTPEESRRRRRPPPARVNLS</sequence>
<dbReference type="InParanoid" id="A0A482X4C8"/>
<keyword evidence="4" id="KW-1185">Reference proteome</keyword>
<protein>
    <submittedName>
        <fullName evidence="2">Uncharacterized protein</fullName>
    </submittedName>
</protein>
<evidence type="ECO:0000313" key="3">
    <source>
        <dbReference type="EMBL" id="RZF44752.1"/>
    </source>
</evidence>
<dbReference type="EMBL" id="QKKF02018115">
    <property type="protein sequence ID" value="RZF40634.1"/>
    <property type="molecule type" value="Genomic_DNA"/>
</dbReference>
<accession>A0A482X4C8</accession>
<evidence type="ECO:0000313" key="4">
    <source>
        <dbReference type="Proteomes" id="UP000291343"/>
    </source>
</evidence>
<dbReference type="Proteomes" id="UP000291343">
    <property type="component" value="Unassembled WGS sequence"/>
</dbReference>
<proteinExistence type="predicted"/>
<dbReference type="AlphaFoldDB" id="A0A482X4C8"/>